<dbReference type="InterPro" id="IPR002068">
    <property type="entry name" value="A-crystallin/Hsp20_dom"/>
</dbReference>
<proteinExistence type="inferred from homology"/>
<evidence type="ECO:0000256" key="2">
    <source>
        <dbReference type="RuleBase" id="RU003616"/>
    </source>
</evidence>
<dbReference type="CDD" id="cd06464">
    <property type="entry name" value="ACD_sHsps-like"/>
    <property type="match status" value="1"/>
</dbReference>
<dbReference type="PROSITE" id="PS01031">
    <property type="entry name" value="SHSP"/>
    <property type="match status" value="1"/>
</dbReference>
<protein>
    <submittedName>
        <fullName evidence="4">Heat shock protein Hsp20</fullName>
    </submittedName>
</protein>
<dbReference type="EMBL" id="FXTP01000010">
    <property type="protein sequence ID" value="SMO77551.1"/>
    <property type="molecule type" value="Genomic_DNA"/>
</dbReference>
<evidence type="ECO:0000259" key="3">
    <source>
        <dbReference type="PROSITE" id="PS01031"/>
    </source>
</evidence>
<dbReference type="InterPro" id="IPR031107">
    <property type="entry name" value="Small_HSP"/>
</dbReference>
<organism evidence="4 5">
    <name type="scientific">Gracilimonas mengyeensis</name>
    <dbReference type="NCBI Taxonomy" id="1302730"/>
    <lineage>
        <taxon>Bacteria</taxon>
        <taxon>Pseudomonadati</taxon>
        <taxon>Balneolota</taxon>
        <taxon>Balneolia</taxon>
        <taxon>Balneolales</taxon>
        <taxon>Balneolaceae</taxon>
        <taxon>Gracilimonas</taxon>
    </lineage>
</organism>
<keyword evidence="4" id="KW-0346">Stress response</keyword>
<evidence type="ECO:0000256" key="1">
    <source>
        <dbReference type="PROSITE-ProRule" id="PRU00285"/>
    </source>
</evidence>
<evidence type="ECO:0000313" key="4">
    <source>
        <dbReference type="EMBL" id="SMO77551.1"/>
    </source>
</evidence>
<feature type="domain" description="SHSP" evidence="3">
    <location>
        <begin position="42"/>
        <end position="153"/>
    </location>
</feature>
<reference evidence="4 5" key="1">
    <citation type="submission" date="2017-05" db="EMBL/GenBank/DDBJ databases">
        <authorList>
            <person name="Varghese N."/>
            <person name="Submissions S."/>
        </authorList>
    </citation>
    <scope>NUCLEOTIDE SEQUENCE [LARGE SCALE GENOMIC DNA]</scope>
    <source>
        <strain evidence="4 5">DSM 21985</strain>
    </source>
</reference>
<name>A0A521E2K8_9BACT</name>
<accession>A0A521E2K8</accession>
<gene>
    <name evidence="4" type="ORF">SAMN06265219_11035</name>
</gene>
<evidence type="ECO:0000313" key="5">
    <source>
        <dbReference type="Proteomes" id="UP000317557"/>
    </source>
</evidence>
<keyword evidence="5" id="KW-1185">Reference proteome</keyword>
<dbReference type="Pfam" id="PF00011">
    <property type="entry name" value="HSP20"/>
    <property type="match status" value="1"/>
</dbReference>
<dbReference type="Proteomes" id="UP000317557">
    <property type="component" value="Unassembled WGS sequence"/>
</dbReference>
<dbReference type="PANTHER" id="PTHR11527">
    <property type="entry name" value="HEAT-SHOCK PROTEIN 20 FAMILY MEMBER"/>
    <property type="match status" value="1"/>
</dbReference>
<sequence>MLMRTKTENFPTLWNDNQQPAPLKISNWIDEMFENAAGTSGLRNASFIPELNVYETDKEFEVSVALPGMNKNDFELSYESGLLTISGERKMERKENGRRYHRLESRFGKFSRSLPLPGDIIDRDKIKAHYENGVLQITVPKIKEKAARKITIS</sequence>
<comment type="similarity">
    <text evidence="1 2">Belongs to the small heat shock protein (HSP20) family.</text>
</comment>
<dbReference type="SUPFAM" id="SSF49764">
    <property type="entry name" value="HSP20-like chaperones"/>
    <property type="match status" value="1"/>
</dbReference>
<dbReference type="AlphaFoldDB" id="A0A521E2K8"/>
<dbReference type="InterPro" id="IPR008978">
    <property type="entry name" value="HSP20-like_chaperone"/>
</dbReference>
<dbReference type="Gene3D" id="2.60.40.790">
    <property type="match status" value="1"/>
</dbReference>